<comment type="caution">
    <text evidence="1">The sequence shown here is derived from an EMBL/GenBank/DDBJ whole genome shotgun (WGS) entry which is preliminary data.</text>
</comment>
<protein>
    <submittedName>
        <fullName evidence="1">Uncharacterized protein</fullName>
    </submittedName>
</protein>
<evidence type="ECO:0000313" key="1">
    <source>
        <dbReference type="EMBL" id="GAA2252132.1"/>
    </source>
</evidence>
<sequence>MRGLTRGDYPHGPAATVCAGFHTLTREAGKFLGGTGREGFGRLSGERLFARFYPQPIMRRIANSLRCGAATFAGFER</sequence>
<keyword evidence="2" id="KW-1185">Reference proteome</keyword>
<evidence type="ECO:0000313" key="2">
    <source>
        <dbReference type="Proteomes" id="UP001501474"/>
    </source>
</evidence>
<proteinExistence type="predicted"/>
<reference evidence="2" key="1">
    <citation type="journal article" date="2019" name="Int. J. Syst. Evol. Microbiol.">
        <title>The Global Catalogue of Microorganisms (GCM) 10K type strain sequencing project: providing services to taxonomists for standard genome sequencing and annotation.</title>
        <authorList>
            <consortium name="The Broad Institute Genomics Platform"/>
            <consortium name="The Broad Institute Genome Sequencing Center for Infectious Disease"/>
            <person name="Wu L."/>
            <person name="Ma J."/>
        </authorList>
    </citation>
    <scope>NUCLEOTIDE SEQUENCE [LARGE SCALE GENOMIC DNA]</scope>
    <source>
        <strain evidence="2">JCM 3053</strain>
    </source>
</reference>
<name>A0ABP5R5L6_9ACTN</name>
<gene>
    <name evidence="1" type="ORF">GCM10010104_56240</name>
</gene>
<dbReference type="EMBL" id="BAAART010000151">
    <property type="protein sequence ID" value="GAA2252132.1"/>
    <property type="molecule type" value="Genomic_DNA"/>
</dbReference>
<organism evidence="1 2">
    <name type="scientific">Streptomyces indiaensis</name>
    <dbReference type="NCBI Taxonomy" id="284033"/>
    <lineage>
        <taxon>Bacteria</taxon>
        <taxon>Bacillati</taxon>
        <taxon>Actinomycetota</taxon>
        <taxon>Actinomycetes</taxon>
        <taxon>Kitasatosporales</taxon>
        <taxon>Streptomycetaceae</taxon>
        <taxon>Streptomyces</taxon>
    </lineage>
</organism>
<dbReference type="Proteomes" id="UP001501474">
    <property type="component" value="Unassembled WGS sequence"/>
</dbReference>
<accession>A0ABP5R5L6</accession>